<dbReference type="VEuPathDB" id="VectorBase:CQUJHB016096"/>
<evidence type="ECO:0000256" key="1">
    <source>
        <dbReference type="SAM" id="MobiDB-lite"/>
    </source>
</evidence>
<dbReference type="KEGG" id="cqu:CpipJ_CPIJ011361"/>
<dbReference type="AlphaFoldDB" id="B0WW07"/>
<name>B0WW07_CULQU</name>
<keyword evidence="4" id="KW-1185">Reference proteome</keyword>
<dbReference type="EMBL" id="DS232135">
    <property type="protein sequence ID" value="EDS35839.1"/>
    <property type="molecule type" value="Genomic_DNA"/>
</dbReference>
<organism>
    <name type="scientific">Culex quinquefasciatus</name>
    <name type="common">Southern house mosquito</name>
    <name type="synonym">Culex pungens</name>
    <dbReference type="NCBI Taxonomy" id="7176"/>
    <lineage>
        <taxon>Eukaryota</taxon>
        <taxon>Metazoa</taxon>
        <taxon>Ecdysozoa</taxon>
        <taxon>Arthropoda</taxon>
        <taxon>Hexapoda</taxon>
        <taxon>Insecta</taxon>
        <taxon>Pterygota</taxon>
        <taxon>Neoptera</taxon>
        <taxon>Endopterygota</taxon>
        <taxon>Diptera</taxon>
        <taxon>Nematocera</taxon>
        <taxon>Culicoidea</taxon>
        <taxon>Culicidae</taxon>
        <taxon>Culicinae</taxon>
        <taxon>Culicini</taxon>
        <taxon>Culex</taxon>
        <taxon>Culex</taxon>
    </lineage>
</organism>
<dbReference type="Proteomes" id="UP000002320">
    <property type="component" value="Unassembled WGS sequence"/>
</dbReference>
<protein>
    <submittedName>
        <fullName evidence="2 3">Uncharacterized protein</fullName>
    </submittedName>
</protein>
<reference evidence="2" key="1">
    <citation type="submission" date="2007-03" db="EMBL/GenBank/DDBJ databases">
        <title>Annotation of Culex pipiens quinquefasciatus.</title>
        <authorList>
            <consortium name="The Broad Institute Genome Sequencing Platform"/>
            <person name="Atkinson P.W."/>
            <person name="Hemingway J."/>
            <person name="Christensen B.M."/>
            <person name="Higgs S."/>
            <person name="Kodira C."/>
            <person name="Hannick L."/>
            <person name="Megy K."/>
            <person name="O'Leary S."/>
            <person name="Pearson M."/>
            <person name="Haas B.J."/>
            <person name="Mauceli E."/>
            <person name="Wortman J.R."/>
            <person name="Lee N.H."/>
            <person name="Guigo R."/>
            <person name="Stanke M."/>
            <person name="Alvarado L."/>
            <person name="Amedeo P."/>
            <person name="Antoine C.H."/>
            <person name="Arensburger P."/>
            <person name="Bidwell S.L."/>
            <person name="Crawford M."/>
            <person name="Camaro F."/>
            <person name="Devon K."/>
            <person name="Engels R."/>
            <person name="Hammond M."/>
            <person name="Howarth C."/>
            <person name="Koehrsen M."/>
            <person name="Lawson D."/>
            <person name="Montgomery P."/>
            <person name="Nene V."/>
            <person name="Nusbaum C."/>
            <person name="Puiu D."/>
            <person name="Romero-Severson J."/>
            <person name="Severson D.W."/>
            <person name="Shumway M."/>
            <person name="Sisk P."/>
            <person name="Stolte C."/>
            <person name="Zeng Q."/>
            <person name="Eisenstadt E."/>
            <person name="Fraser-Liggett C."/>
            <person name="Strausberg R."/>
            <person name="Galagan J."/>
            <person name="Birren B."/>
            <person name="Collins F.H."/>
        </authorList>
    </citation>
    <scope>NUCLEOTIDE SEQUENCE [LARGE SCALE GENOMIC DNA]</scope>
    <source>
        <strain evidence="2">JHB</strain>
    </source>
</reference>
<evidence type="ECO:0000313" key="2">
    <source>
        <dbReference type="EMBL" id="EDS35839.1"/>
    </source>
</evidence>
<sequence>MSRLLAAFTVDGHPAATTSCGTENIRVGGEEGECLTKEWKERSHGDSAGCWRIRTKRTGESKVKLTFLDRCYAARRLNCSRWPERLKNSASGSMVSEEESTDKPTDYCHVPEPPTDVSIGGIVFREELVASLSLKLGNDSTEPVKNLPEPPTGVSIGRIAFVAQLPLRLGIDSTGPVYRVKFSPTGTAWQRCRPRRRIIVTFGWTLAAERNGRFDHQLPSSTRALCLLDVLRESTVQDDKFQLPEGSLNIKKGTATELSPIIGDLNPWGSFTQVRCLSCNPAVDSSHYGHCFRNLRTNGPNLSAWTSTTSTSCCSTCWKVTAVTFWCGTSPSWICHSPINLENPQPPIRREGSPESDYGNSASASSEASQKPLSSRNNNCTATAASGVPESDEKGAVESDKDDDGMLDTDVEVDLTEDWQSKKIVTQNSNQSSGGRKSLTMRRKIRAKRLNRIWCMSIEQQKAKAKERRKRTVSHADWGKTLVPRYQCEDELMVGNSKVCCDACIERINSRLYKCV</sequence>
<feature type="region of interest" description="Disordered" evidence="1">
    <location>
        <begin position="345"/>
        <end position="439"/>
    </location>
</feature>
<dbReference type="VEuPathDB" id="VectorBase:CPIJ011361"/>
<evidence type="ECO:0000313" key="3">
    <source>
        <dbReference type="EnsemblMetazoa" id="CPIJ011361-PA"/>
    </source>
</evidence>
<evidence type="ECO:0000313" key="4">
    <source>
        <dbReference type="Proteomes" id="UP000002320"/>
    </source>
</evidence>
<dbReference type="OrthoDB" id="2020758at2759"/>
<reference evidence="3" key="2">
    <citation type="submission" date="2020-05" db="UniProtKB">
        <authorList>
            <consortium name="EnsemblMetazoa"/>
        </authorList>
    </citation>
    <scope>IDENTIFICATION</scope>
    <source>
        <strain evidence="3">JHB</strain>
    </source>
</reference>
<dbReference type="EnsemblMetazoa" id="CPIJ011361-RA">
    <property type="protein sequence ID" value="CPIJ011361-PA"/>
    <property type="gene ID" value="CPIJ011361"/>
</dbReference>
<proteinExistence type="predicted"/>
<feature type="compositionally biased region" description="Polar residues" evidence="1">
    <location>
        <begin position="423"/>
        <end position="435"/>
    </location>
</feature>
<gene>
    <name evidence="3" type="primary">6044001</name>
    <name evidence="2" type="ORF">CpipJ_CPIJ011361</name>
</gene>
<feature type="compositionally biased region" description="Polar residues" evidence="1">
    <location>
        <begin position="358"/>
        <end position="384"/>
    </location>
</feature>
<feature type="region of interest" description="Disordered" evidence="1">
    <location>
        <begin position="88"/>
        <end position="109"/>
    </location>
</feature>
<feature type="compositionally biased region" description="Acidic residues" evidence="1">
    <location>
        <begin position="400"/>
        <end position="417"/>
    </location>
</feature>
<dbReference type="HOGENOM" id="CLU_528134_0_0_1"/>
<accession>B0WW07</accession>
<dbReference type="InParanoid" id="B0WW07"/>